<dbReference type="EMBL" id="CZQE01000223">
    <property type="protein sequence ID" value="CUS45215.1"/>
    <property type="molecule type" value="Genomic_DNA"/>
</dbReference>
<evidence type="ECO:0000256" key="1">
    <source>
        <dbReference type="SAM" id="Phobius"/>
    </source>
</evidence>
<reference evidence="2" key="1">
    <citation type="submission" date="2015-10" db="EMBL/GenBank/DDBJ databases">
        <authorList>
            <person name="Gilbert D.G."/>
        </authorList>
    </citation>
    <scope>NUCLEOTIDE SEQUENCE</scope>
</reference>
<keyword evidence="1" id="KW-1133">Transmembrane helix</keyword>
<keyword evidence="1" id="KW-0472">Membrane</keyword>
<feature type="transmembrane region" description="Helical" evidence="1">
    <location>
        <begin position="12"/>
        <end position="31"/>
    </location>
</feature>
<gene>
    <name evidence="2" type="ORF">MGWOODY_Smn613</name>
</gene>
<protein>
    <submittedName>
        <fullName evidence="2">Uncharacterized protein</fullName>
    </submittedName>
</protein>
<organism evidence="2">
    <name type="scientific">hydrothermal vent metagenome</name>
    <dbReference type="NCBI Taxonomy" id="652676"/>
    <lineage>
        <taxon>unclassified sequences</taxon>
        <taxon>metagenomes</taxon>
        <taxon>ecological metagenomes</taxon>
    </lineage>
</organism>
<proteinExistence type="predicted"/>
<name>A0A160TJI9_9ZZZZ</name>
<keyword evidence="1" id="KW-0812">Transmembrane</keyword>
<evidence type="ECO:0000313" key="2">
    <source>
        <dbReference type="EMBL" id="CUS45215.1"/>
    </source>
</evidence>
<dbReference type="AlphaFoldDB" id="A0A160TJI9"/>
<sequence length="41" mass="4483">MLNSGRSGWRAGAEPVMASVAIVTITIALRISRSRQQKTRL</sequence>
<accession>A0A160TJI9</accession>